<name>A0A653D8P7_CALMS</name>
<evidence type="ECO:0000313" key="1">
    <source>
        <dbReference type="EMBL" id="VEN56393.1"/>
    </source>
</evidence>
<dbReference type="Proteomes" id="UP000410492">
    <property type="component" value="Unassembled WGS sequence"/>
</dbReference>
<accession>A0A653D8P7</accession>
<reference evidence="1 2" key="1">
    <citation type="submission" date="2019-01" db="EMBL/GenBank/DDBJ databases">
        <authorList>
            <person name="Sayadi A."/>
        </authorList>
    </citation>
    <scope>NUCLEOTIDE SEQUENCE [LARGE SCALE GENOMIC DNA]</scope>
</reference>
<gene>
    <name evidence="1" type="ORF">CALMAC_LOCUS15299</name>
</gene>
<evidence type="ECO:0000313" key="2">
    <source>
        <dbReference type="Proteomes" id="UP000410492"/>
    </source>
</evidence>
<sequence>MSLPLCLPVRIVLRSELSVLSPQSRRRTGHSPVRHLFLCLFLCTVAT</sequence>
<dbReference type="EMBL" id="CAACVG010010692">
    <property type="protein sequence ID" value="VEN56393.1"/>
    <property type="molecule type" value="Genomic_DNA"/>
</dbReference>
<dbReference type="AlphaFoldDB" id="A0A653D8P7"/>
<organism evidence="1 2">
    <name type="scientific">Callosobruchus maculatus</name>
    <name type="common">Southern cowpea weevil</name>
    <name type="synonym">Pulse bruchid</name>
    <dbReference type="NCBI Taxonomy" id="64391"/>
    <lineage>
        <taxon>Eukaryota</taxon>
        <taxon>Metazoa</taxon>
        <taxon>Ecdysozoa</taxon>
        <taxon>Arthropoda</taxon>
        <taxon>Hexapoda</taxon>
        <taxon>Insecta</taxon>
        <taxon>Pterygota</taxon>
        <taxon>Neoptera</taxon>
        <taxon>Endopterygota</taxon>
        <taxon>Coleoptera</taxon>
        <taxon>Polyphaga</taxon>
        <taxon>Cucujiformia</taxon>
        <taxon>Chrysomeloidea</taxon>
        <taxon>Chrysomelidae</taxon>
        <taxon>Bruchinae</taxon>
        <taxon>Bruchini</taxon>
        <taxon>Callosobruchus</taxon>
    </lineage>
</organism>
<keyword evidence="2" id="KW-1185">Reference proteome</keyword>
<protein>
    <submittedName>
        <fullName evidence="1">Uncharacterized protein</fullName>
    </submittedName>
</protein>
<proteinExistence type="predicted"/>